<dbReference type="EMBL" id="JACVVX010000001">
    <property type="protein sequence ID" value="MBD0414213.1"/>
    <property type="molecule type" value="Genomic_DNA"/>
</dbReference>
<comment type="similarity">
    <text evidence="1">Belongs to the CcdB toxin family.</text>
</comment>
<comment type="caution">
    <text evidence="8">The sequence shown here is derived from an EMBL/GenBank/DDBJ whole genome shotgun (WGS) entry which is preliminary data.</text>
</comment>
<dbReference type="InterPro" id="IPR011067">
    <property type="entry name" value="Plasmid_toxin/cell-grow_inhib"/>
</dbReference>
<evidence type="ECO:0000256" key="6">
    <source>
        <dbReference type="ARBA" id="ARBA00029628"/>
    </source>
</evidence>
<dbReference type="AlphaFoldDB" id="A0A8J6PHK3"/>
<organism evidence="8 9">
    <name type="scientific">Oryzicola mucosus</name>
    <dbReference type="NCBI Taxonomy" id="2767425"/>
    <lineage>
        <taxon>Bacteria</taxon>
        <taxon>Pseudomonadati</taxon>
        <taxon>Pseudomonadota</taxon>
        <taxon>Alphaproteobacteria</taxon>
        <taxon>Hyphomicrobiales</taxon>
        <taxon>Phyllobacteriaceae</taxon>
        <taxon>Oryzicola</taxon>
    </lineage>
</organism>
<evidence type="ECO:0000256" key="2">
    <source>
        <dbReference type="ARBA" id="ARBA00015075"/>
    </source>
</evidence>
<dbReference type="GO" id="GO:0006276">
    <property type="term" value="P:plasmid maintenance"/>
    <property type="evidence" value="ECO:0007669"/>
    <property type="project" value="InterPro"/>
</dbReference>
<gene>
    <name evidence="8" type="ORF">ICI42_06055</name>
</gene>
<evidence type="ECO:0000256" key="4">
    <source>
        <dbReference type="ARBA" id="ARBA00023015"/>
    </source>
</evidence>
<dbReference type="Pfam" id="PF01845">
    <property type="entry name" value="CcdB"/>
    <property type="match status" value="1"/>
</dbReference>
<dbReference type="SUPFAM" id="SSF50118">
    <property type="entry name" value="Cell growth inhibitor/plasmid maintenance toxic component"/>
    <property type="match status" value="1"/>
</dbReference>
<keyword evidence="4" id="KW-0805">Transcription regulation</keyword>
<name>A0A8J6PHK3_9HYPH</name>
<proteinExistence type="inferred from homology"/>
<dbReference type="InterPro" id="IPR002712">
    <property type="entry name" value="CcdB"/>
</dbReference>
<dbReference type="RefSeq" id="WP_188163583.1">
    <property type="nucleotide sequence ID" value="NZ_JACVVX010000001.1"/>
</dbReference>
<evidence type="ECO:0000256" key="1">
    <source>
        <dbReference type="ARBA" id="ARBA00005230"/>
    </source>
</evidence>
<evidence type="ECO:0000313" key="9">
    <source>
        <dbReference type="Proteomes" id="UP000643405"/>
    </source>
</evidence>
<dbReference type="Proteomes" id="UP000643405">
    <property type="component" value="Unassembled WGS sequence"/>
</dbReference>
<sequence length="99" mass="11451">MARYDVYLNRREDGYLLDVQSDLLDGLDTRVMVPLLVDIRGRSPVPRLNPTFMFEGKRLVVYSQLLSAVLENQLEIPRGNLRQHHDDIVAALDMVFYGF</sequence>
<dbReference type="GO" id="GO:0008657">
    <property type="term" value="F:DNA topoisomerase type II (double strand cut, ATP-hydrolyzing) inhibitor activity"/>
    <property type="evidence" value="ECO:0007669"/>
    <property type="project" value="InterPro"/>
</dbReference>
<keyword evidence="5" id="KW-0804">Transcription</keyword>
<keyword evidence="3" id="KW-0678">Repressor</keyword>
<evidence type="ECO:0000256" key="7">
    <source>
        <dbReference type="ARBA" id="ARBA00033135"/>
    </source>
</evidence>
<evidence type="ECO:0000313" key="8">
    <source>
        <dbReference type="EMBL" id="MBD0414213.1"/>
    </source>
</evidence>
<evidence type="ECO:0000256" key="5">
    <source>
        <dbReference type="ARBA" id="ARBA00023163"/>
    </source>
</evidence>
<evidence type="ECO:0000256" key="3">
    <source>
        <dbReference type="ARBA" id="ARBA00022491"/>
    </source>
</evidence>
<reference evidence="8" key="1">
    <citation type="submission" date="2020-09" db="EMBL/GenBank/DDBJ databases">
        <title>Genome seq and assembly of Tianweitania sp.</title>
        <authorList>
            <person name="Chhetri G."/>
        </authorList>
    </citation>
    <scope>NUCLEOTIDE SEQUENCE</scope>
    <source>
        <strain evidence="8">Rool2</strain>
    </source>
</reference>
<keyword evidence="9" id="KW-1185">Reference proteome</keyword>
<accession>A0A8J6PHK3</accession>
<dbReference type="Gene3D" id="2.30.30.110">
    <property type="match status" value="1"/>
</dbReference>
<protein>
    <recommendedName>
        <fullName evidence="2">Toxin CcdB</fullName>
    </recommendedName>
    <alternativeName>
        <fullName evidence="7">Cytotoxic protein CcdB</fullName>
    </alternativeName>
    <alternativeName>
        <fullName evidence="6">Protein LetD</fullName>
    </alternativeName>
</protein>